<feature type="compositionally biased region" description="Polar residues" evidence="1">
    <location>
        <begin position="92"/>
        <end position="101"/>
    </location>
</feature>
<feature type="region of interest" description="Disordered" evidence="1">
    <location>
        <begin position="199"/>
        <end position="261"/>
    </location>
</feature>
<evidence type="ECO:0000256" key="1">
    <source>
        <dbReference type="SAM" id="MobiDB-lite"/>
    </source>
</evidence>
<dbReference type="EMBL" id="JASJQH010001570">
    <property type="protein sequence ID" value="KAK9761100.1"/>
    <property type="molecule type" value="Genomic_DNA"/>
</dbReference>
<comment type="caution">
    <text evidence="2">The sequence shown here is derived from an EMBL/GenBank/DDBJ whole genome shotgun (WGS) entry which is preliminary data.</text>
</comment>
<reference evidence="2 3" key="1">
    <citation type="submission" date="2023-04" db="EMBL/GenBank/DDBJ databases">
        <title>Genome of Basidiobolus ranarum AG-B5.</title>
        <authorList>
            <person name="Stajich J.E."/>
            <person name="Carter-House D."/>
            <person name="Gryganskyi A."/>
        </authorList>
    </citation>
    <scope>NUCLEOTIDE SEQUENCE [LARGE SCALE GENOMIC DNA]</scope>
    <source>
        <strain evidence="2 3">AG-B5</strain>
    </source>
</reference>
<dbReference type="Proteomes" id="UP001479436">
    <property type="component" value="Unassembled WGS sequence"/>
</dbReference>
<feature type="non-terminal residue" evidence="2">
    <location>
        <position position="450"/>
    </location>
</feature>
<feature type="compositionally biased region" description="Polar residues" evidence="1">
    <location>
        <begin position="199"/>
        <end position="218"/>
    </location>
</feature>
<gene>
    <name evidence="2" type="ORF">K7432_014245</name>
</gene>
<feature type="region of interest" description="Disordered" evidence="1">
    <location>
        <begin position="145"/>
        <end position="184"/>
    </location>
</feature>
<protein>
    <submittedName>
        <fullName evidence="2">Uncharacterized protein</fullName>
    </submittedName>
</protein>
<name>A0ABR2WHV9_9FUNG</name>
<feature type="region of interest" description="Disordered" evidence="1">
    <location>
        <begin position="75"/>
        <end position="115"/>
    </location>
</feature>
<organism evidence="2 3">
    <name type="scientific">Basidiobolus ranarum</name>
    <dbReference type="NCBI Taxonomy" id="34480"/>
    <lineage>
        <taxon>Eukaryota</taxon>
        <taxon>Fungi</taxon>
        <taxon>Fungi incertae sedis</taxon>
        <taxon>Zoopagomycota</taxon>
        <taxon>Entomophthoromycotina</taxon>
        <taxon>Basidiobolomycetes</taxon>
        <taxon>Basidiobolales</taxon>
        <taxon>Basidiobolaceae</taxon>
        <taxon>Basidiobolus</taxon>
    </lineage>
</organism>
<evidence type="ECO:0000313" key="3">
    <source>
        <dbReference type="Proteomes" id="UP001479436"/>
    </source>
</evidence>
<keyword evidence="3" id="KW-1185">Reference proteome</keyword>
<feature type="region of interest" description="Disordered" evidence="1">
    <location>
        <begin position="1"/>
        <end position="24"/>
    </location>
</feature>
<accession>A0ABR2WHV9</accession>
<sequence length="450" mass="49721">MLSNAQRPLFKKSLPEPPNKKSAAAIANAEKDEQYFASLFAAVESPTKSPIPSDIDIAEQVYFAPGTIHKSNPSYSHVGYSGLQEKPKQHFDSNNTQSVEQSEPALGSDRQPVQKTSMPELPISEKLDISPFTLPPLDCPSWSKDISEPDPVMPRNNNPISELPTGISSSSEDNIQRSQVTTSTYSEAYSIPNESYQQEALISKNSQPSEDFSVSYRSRTKDTYSMESNETESLSSIDHRSGSSRSSSPCREELPVARPNSISIPRSTVQPVSYSTNWKSETCLSLGKVKNASHVDLNIFKPIGGRNPFKRISRVLNAIPSGNNGGSAKARGVINSLGQTSAARVEAYKRQISELQHQRTDIHCWVNIMKNRGRRSIEYTNVKPHPSVNNIPVAQNPVRNVEKKIDIAQRTRSKVANATVEPHKSEAPIVNKSQKPHKNAPLQDSTPMEY</sequence>
<feature type="region of interest" description="Disordered" evidence="1">
    <location>
        <begin position="413"/>
        <end position="450"/>
    </location>
</feature>
<proteinExistence type="predicted"/>
<feature type="compositionally biased region" description="Polar residues" evidence="1">
    <location>
        <begin position="155"/>
        <end position="184"/>
    </location>
</feature>
<evidence type="ECO:0000313" key="2">
    <source>
        <dbReference type="EMBL" id="KAK9761100.1"/>
    </source>
</evidence>